<dbReference type="EMBL" id="KL197739">
    <property type="protein sequence ID" value="KDQ52582.1"/>
    <property type="molecule type" value="Genomic_DNA"/>
</dbReference>
<dbReference type="OrthoDB" id="3066495at2759"/>
<name>A0A067PMQ1_9AGAM</name>
<protein>
    <submittedName>
        <fullName evidence="1">Uncharacterized protein</fullName>
    </submittedName>
</protein>
<proteinExistence type="predicted"/>
<keyword evidence="2" id="KW-1185">Reference proteome</keyword>
<accession>A0A067PMQ1</accession>
<gene>
    <name evidence="1" type="ORF">JAAARDRAFT_198212</name>
</gene>
<dbReference type="HOGENOM" id="CLU_1489227_0_0_1"/>
<dbReference type="Proteomes" id="UP000027265">
    <property type="component" value="Unassembled WGS sequence"/>
</dbReference>
<dbReference type="InParanoid" id="A0A067PMQ1"/>
<sequence>MSATTVAGELGRPYCVRQFSVTWAQGSGSLAFSLLKPSRRQGLVRLHKTWSGRAQASKPNLQVAQHYSIMLSPGSQILFAFEGEDLQDVADQFGTTRSFDADSFSFISDQPGPGCTLDQIISVAGRRLEIALRRISERLGRGPNAAMNRCIAAADRGWLRITQTGLASLVTRESSFDILHP</sequence>
<dbReference type="AlphaFoldDB" id="A0A067PMQ1"/>
<organism evidence="1 2">
    <name type="scientific">Jaapia argillacea MUCL 33604</name>
    <dbReference type="NCBI Taxonomy" id="933084"/>
    <lineage>
        <taxon>Eukaryota</taxon>
        <taxon>Fungi</taxon>
        <taxon>Dikarya</taxon>
        <taxon>Basidiomycota</taxon>
        <taxon>Agaricomycotina</taxon>
        <taxon>Agaricomycetes</taxon>
        <taxon>Agaricomycetidae</taxon>
        <taxon>Jaapiales</taxon>
        <taxon>Jaapiaceae</taxon>
        <taxon>Jaapia</taxon>
    </lineage>
</organism>
<reference evidence="2" key="1">
    <citation type="journal article" date="2014" name="Proc. Natl. Acad. Sci. U.S.A.">
        <title>Extensive sampling of basidiomycete genomes demonstrates inadequacy of the white-rot/brown-rot paradigm for wood decay fungi.</title>
        <authorList>
            <person name="Riley R."/>
            <person name="Salamov A.A."/>
            <person name="Brown D.W."/>
            <person name="Nagy L.G."/>
            <person name="Floudas D."/>
            <person name="Held B.W."/>
            <person name="Levasseur A."/>
            <person name="Lombard V."/>
            <person name="Morin E."/>
            <person name="Otillar R."/>
            <person name="Lindquist E.A."/>
            <person name="Sun H."/>
            <person name="LaButti K.M."/>
            <person name="Schmutz J."/>
            <person name="Jabbour D."/>
            <person name="Luo H."/>
            <person name="Baker S.E."/>
            <person name="Pisabarro A.G."/>
            <person name="Walton J.D."/>
            <person name="Blanchette R.A."/>
            <person name="Henrissat B."/>
            <person name="Martin F."/>
            <person name="Cullen D."/>
            <person name="Hibbett D.S."/>
            <person name="Grigoriev I.V."/>
        </authorList>
    </citation>
    <scope>NUCLEOTIDE SEQUENCE [LARGE SCALE GENOMIC DNA]</scope>
    <source>
        <strain evidence="2">MUCL 33604</strain>
    </source>
</reference>
<evidence type="ECO:0000313" key="2">
    <source>
        <dbReference type="Proteomes" id="UP000027265"/>
    </source>
</evidence>
<evidence type="ECO:0000313" key="1">
    <source>
        <dbReference type="EMBL" id="KDQ52582.1"/>
    </source>
</evidence>